<keyword evidence="1" id="KW-0472">Membrane</keyword>
<proteinExistence type="predicted"/>
<keyword evidence="3" id="KW-1185">Reference proteome</keyword>
<keyword evidence="1" id="KW-0812">Transmembrane</keyword>
<feature type="transmembrane region" description="Helical" evidence="1">
    <location>
        <begin position="24"/>
        <end position="45"/>
    </location>
</feature>
<dbReference type="AlphaFoldDB" id="A0A9D4J5D3"/>
<keyword evidence="1" id="KW-1133">Transmembrane helix</keyword>
<comment type="caution">
    <text evidence="2">The sequence shown here is derived from an EMBL/GenBank/DDBJ whole genome shotgun (WGS) entry which is preliminary data.</text>
</comment>
<accession>A0A9D4J5D3</accession>
<gene>
    <name evidence="2" type="ORF">DPMN_149847</name>
</gene>
<protein>
    <submittedName>
        <fullName evidence="2">Uncharacterized protein</fullName>
    </submittedName>
</protein>
<reference evidence="2" key="2">
    <citation type="submission" date="2020-11" db="EMBL/GenBank/DDBJ databases">
        <authorList>
            <person name="McCartney M.A."/>
            <person name="Auch B."/>
            <person name="Kono T."/>
            <person name="Mallez S."/>
            <person name="Becker A."/>
            <person name="Gohl D.M."/>
            <person name="Silverstein K.A.T."/>
            <person name="Koren S."/>
            <person name="Bechman K.B."/>
            <person name="Herman A."/>
            <person name="Abrahante J.E."/>
            <person name="Garbe J."/>
        </authorList>
    </citation>
    <scope>NUCLEOTIDE SEQUENCE</scope>
    <source>
        <strain evidence="2">Duluth1</strain>
        <tissue evidence="2">Whole animal</tissue>
    </source>
</reference>
<reference evidence="2" key="1">
    <citation type="journal article" date="2019" name="bioRxiv">
        <title>The Genome of the Zebra Mussel, Dreissena polymorpha: A Resource for Invasive Species Research.</title>
        <authorList>
            <person name="McCartney M.A."/>
            <person name="Auch B."/>
            <person name="Kono T."/>
            <person name="Mallez S."/>
            <person name="Zhang Y."/>
            <person name="Obille A."/>
            <person name="Becker A."/>
            <person name="Abrahante J.E."/>
            <person name="Garbe J."/>
            <person name="Badalamenti J.P."/>
            <person name="Herman A."/>
            <person name="Mangelson H."/>
            <person name="Liachko I."/>
            <person name="Sullivan S."/>
            <person name="Sone E.D."/>
            <person name="Koren S."/>
            <person name="Silverstein K.A.T."/>
            <person name="Beckman K.B."/>
            <person name="Gohl D.M."/>
        </authorList>
    </citation>
    <scope>NUCLEOTIDE SEQUENCE</scope>
    <source>
        <strain evidence="2">Duluth1</strain>
        <tissue evidence="2">Whole animal</tissue>
    </source>
</reference>
<dbReference type="Proteomes" id="UP000828390">
    <property type="component" value="Unassembled WGS sequence"/>
</dbReference>
<evidence type="ECO:0000256" key="1">
    <source>
        <dbReference type="SAM" id="Phobius"/>
    </source>
</evidence>
<evidence type="ECO:0000313" key="2">
    <source>
        <dbReference type="EMBL" id="KAH3796278.1"/>
    </source>
</evidence>
<name>A0A9D4J5D3_DREPO</name>
<sequence>MIGTPVMENMDFNETETCHVMDAYVTHLFIPLCLCALLGILTYLAHRFFRKRFTSQNLEREHTDHDINIAQTERIAGSVTDITAQLKPIINQSTETVSLSSIVADVNMRGCFKETTIYTRQTVKDTERALQENRQDSSSETVLAIGIHAFLGSEIKSSEANLAAQFEKYEIVTRRTIEETEMEFQGNQKVCTTEIVSQIRKHTSDHIEKSAIETRRTIEDTELAFKENKQDCITETVSQIGKQTSFLSREMKSSENKLSALIEKSAIDTRRTIEDKETAFKENQQDCTTETVSQIVKQTSFLSREMKSSENNLSALIEKSAIDTRRTIEDTEMTLKENQQDCTMETVSQIVKQTSFLSSEMKSSENNLSALIEKSAIDTRNTIEDTEMALKENQQDCTTETVSQIVKQTSFLSSEMKSSENNLSALIEKSAIDTRRTIEDTEMTLKENQQDCTTETVSQIVKQTSFLSSKMKSSENNLSALIEKSEIDTRLTIDDTELALKKNQHDCTMEIVSQMGKNTSFLRSELKSSETNIASRIEKLELLVTKDSENRTSPGQDEYLAKCLG</sequence>
<organism evidence="2 3">
    <name type="scientific">Dreissena polymorpha</name>
    <name type="common">Zebra mussel</name>
    <name type="synonym">Mytilus polymorpha</name>
    <dbReference type="NCBI Taxonomy" id="45954"/>
    <lineage>
        <taxon>Eukaryota</taxon>
        <taxon>Metazoa</taxon>
        <taxon>Spiralia</taxon>
        <taxon>Lophotrochozoa</taxon>
        <taxon>Mollusca</taxon>
        <taxon>Bivalvia</taxon>
        <taxon>Autobranchia</taxon>
        <taxon>Heteroconchia</taxon>
        <taxon>Euheterodonta</taxon>
        <taxon>Imparidentia</taxon>
        <taxon>Neoheterodontei</taxon>
        <taxon>Myida</taxon>
        <taxon>Dreissenoidea</taxon>
        <taxon>Dreissenidae</taxon>
        <taxon>Dreissena</taxon>
    </lineage>
</organism>
<dbReference type="EMBL" id="JAIWYP010000007">
    <property type="protein sequence ID" value="KAH3796278.1"/>
    <property type="molecule type" value="Genomic_DNA"/>
</dbReference>
<evidence type="ECO:0000313" key="3">
    <source>
        <dbReference type="Proteomes" id="UP000828390"/>
    </source>
</evidence>